<reference evidence="1" key="1">
    <citation type="submission" date="2022-11" db="EMBL/GenBank/DDBJ databases">
        <authorList>
            <person name="Petersen C."/>
        </authorList>
    </citation>
    <scope>NUCLEOTIDE SEQUENCE</scope>
    <source>
        <strain evidence="1">IBT 20477</strain>
    </source>
</reference>
<sequence>MSELNEHSCVPEGLPLYVRRYNYRKENFSQIVDIDRERLRRLTDSIKTMSNTIYNDGNLDTLEKPEDVSEYIIFSIDIATYDLDFLNPNVEPKLGIRTTFDQNIDLLAVKIVLTVVVEVVITETHTKLIRDIGRWLDPIDGLAKQYGTAKAEIENVQTIEMIESSKGDEVTLTGGHFSFRSIFFSSDLQKLLGRAT</sequence>
<dbReference type="OrthoDB" id="4306236at2759"/>
<reference evidence="1" key="2">
    <citation type="journal article" date="2023" name="IMA Fungus">
        <title>Comparative genomic study of the Penicillium genus elucidates a diverse pangenome and 15 lateral gene transfer events.</title>
        <authorList>
            <person name="Petersen C."/>
            <person name="Sorensen T."/>
            <person name="Nielsen M.R."/>
            <person name="Sondergaard T.E."/>
            <person name="Sorensen J.L."/>
            <person name="Fitzpatrick D.A."/>
            <person name="Frisvad J.C."/>
            <person name="Nielsen K.L."/>
        </authorList>
    </citation>
    <scope>NUCLEOTIDE SEQUENCE</scope>
    <source>
        <strain evidence="1">IBT 20477</strain>
    </source>
</reference>
<protein>
    <submittedName>
        <fullName evidence="1">Uncharacterized protein</fullName>
    </submittedName>
</protein>
<name>A0A9W9MB88_9EURO</name>
<organism evidence="1 2">
    <name type="scientific">Penicillium cf. viridicatum</name>
    <dbReference type="NCBI Taxonomy" id="2972119"/>
    <lineage>
        <taxon>Eukaryota</taxon>
        <taxon>Fungi</taxon>
        <taxon>Dikarya</taxon>
        <taxon>Ascomycota</taxon>
        <taxon>Pezizomycotina</taxon>
        <taxon>Eurotiomycetes</taxon>
        <taxon>Eurotiomycetidae</taxon>
        <taxon>Eurotiales</taxon>
        <taxon>Aspergillaceae</taxon>
        <taxon>Penicillium</taxon>
    </lineage>
</organism>
<dbReference type="Proteomes" id="UP001150942">
    <property type="component" value="Unassembled WGS sequence"/>
</dbReference>
<evidence type="ECO:0000313" key="1">
    <source>
        <dbReference type="EMBL" id="KAJ5196075.1"/>
    </source>
</evidence>
<dbReference type="AlphaFoldDB" id="A0A9W9MB88"/>
<dbReference type="EMBL" id="JAPQKQ010000005">
    <property type="protein sequence ID" value="KAJ5196075.1"/>
    <property type="molecule type" value="Genomic_DNA"/>
</dbReference>
<proteinExistence type="predicted"/>
<evidence type="ECO:0000313" key="2">
    <source>
        <dbReference type="Proteomes" id="UP001150942"/>
    </source>
</evidence>
<comment type="caution">
    <text evidence="1">The sequence shown here is derived from an EMBL/GenBank/DDBJ whole genome shotgun (WGS) entry which is preliminary data.</text>
</comment>
<keyword evidence="2" id="KW-1185">Reference proteome</keyword>
<gene>
    <name evidence="1" type="ORF">N7449_006554</name>
</gene>
<accession>A0A9W9MB88</accession>